<dbReference type="SUPFAM" id="SSF55469">
    <property type="entry name" value="FMN-dependent nitroreductase-like"/>
    <property type="match status" value="1"/>
</dbReference>
<dbReference type="HOGENOM" id="CLU_070764_2_1_7"/>
<feature type="domain" description="4Fe-4S ferredoxin-type" evidence="9">
    <location>
        <begin position="55"/>
        <end position="85"/>
    </location>
</feature>
<evidence type="ECO:0000259" key="9">
    <source>
        <dbReference type="PROSITE" id="PS51379"/>
    </source>
</evidence>
<evidence type="ECO:0000256" key="8">
    <source>
        <dbReference type="ARBA" id="ARBA00023014"/>
    </source>
</evidence>
<dbReference type="GO" id="GO:0046872">
    <property type="term" value="F:metal ion binding"/>
    <property type="evidence" value="ECO:0007669"/>
    <property type="project" value="UniProtKB-KW"/>
</dbReference>
<feature type="domain" description="4Fe-4S ferredoxin-type" evidence="9">
    <location>
        <begin position="20"/>
        <end position="49"/>
    </location>
</feature>
<keyword evidence="4" id="KW-0288">FMN</keyword>
<organism evidence="10 11">
    <name type="scientific">Desulforapulum autotrophicum (strain ATCC 43914 / DSM 3382 / VKM B-1955 / HRM2)</name>
    <name type="common">Desulfobacterium autotrophicum</name>
    <dbReference type="NCBI Taxonomy" id="177437"/>
    <lineage>
        <taxon>Bacteria</taxon>
        <taxon>Pseudomonadati</taxon>
        <taxon>Thermodesulfobacteriota</taxon>
        <taxon>Desulfobacteria</taxon>
        <taxon>Desulfobacterales</taxon>
        <taxon>Desulfobacteraceae</taxon>
        <taxon>Desulforapulum</taxon>
    </lineage>
</organism>
<evidence type="ECO:0000256" key="6">
    <source>
        <dbReference type="ARBA" id="ARBA00023002"/>
    </source>
</evidence>
<dbReference type="RefSeq" id="WP_015905787.1">
    <property type="nucleotide sequence ID" value="NC_012108.1"/>
</dbReference>
<dbReference type="EMBL" id="CP001087">
    <property type="protein sequence ID" value="ACN17047.1"/>
    <property type="molecule type" value="Genomic_DNA"/>
</dbReference>
<dbReference type="OrthoDB" id="368873at2"/>
<evidence type="ECO:0000313" key="11">
    <source>
        <dbReference type="Proteomes" id="UP000000442"/>
    </source>
</evidence>
<reference evidence="10 11" key="1">
    <citation type="journal article" date="2009" name="Environ. Microbiol.">
        <title>Genome sequence of Desulfobacterium autotrophicum HRM2, a marine sulfate reducer oxidizing organic carbon completely to carbon dioxide.</title>
        <authorList>
            <person name="Strittmatter A.W."/>
            <person name="Liesegang H."/>
            <person name="Rabus R."/>
            <person name="Decker I."/>
            <person name="Amann J."/>
            <person name="Andres S."/>
            <person name="Henne A."/>
            <person name="Fricke W.F."/>
            <person name="Martinez-Arias R."/>
            <person name="Bartels D."/>
            <person name="Goesmann A."/>
            <person name="Krause L."/>
            <person name="Puehler A."/>
            <person name="Klenk H.P."/>
            <person name="Richter M."/>
            <person name="Schuler M."/>
            <person name="Gloeckner F.O."/>
            <person name="Meyerdierks A."/>
            <person name="Gottschalk G."/>
            <person name="Amann R."/>
        </authorList>
    </citation>
    <scope>NUCLEOTIDE SEQUENCE [LARGE SCALE GENOMIC DNA]</scope>
    <source>
        <strain evidence="11">ATCC 43914 / DSM 3382 / HRM2</strain>
    </source>
</reference>
<dbReference type="Gene3D" id="3.40.109.10">
    <property type="entry name" value="NADH Oxidase"/>
    <property type="match status" value="1"/>
</dbReference>
<dbReference type="STRING" id="177437.HRM2_39890"/>
<gene>
    <name evidence="10" type="ordered locus">HRM2_39890</name>
</gene>
<evidence type="ECO:0000256" key="3">
    <source>
        <dbReference type="ARBA" id="ARBA00022630"/>
    </source>
</evidence>
<dbReference type="PANTHER" id="PTHR43673">
    <property type="entry name" value="NAD(P)H NITROREDUCTASE YDGI-RELATED"/>
    <property type="match status" value="1"/>
</dbReference>
<dbReference type="SUPFAM" id="SSF54862">
    <property type="entry name" value="4Fe-4S ferredoxins"/>
    <property type="match status" value="1"/>
</dbReference>
<dbReference type="Proteomes" id="UP000000442">
    <property type="component" value="Chromosome"/>
</dbReference>
<dbReference type="PROSITE" id="PS51379">
    <property type="entry name" value="4FE4S_FER_2"/>
    <property type="match status" value="2"/>
</dbReference>
<dbReference type="PROSITE" id="PS00198">
    <property type="entry name" value="4FE4S_FER_1"/>
    <property type="match status" value="1"/>
</dbReference>
<dbReference type="Pfam" id="PF13187">
    <property type="entry name" value="Fer4_9"/>
    <property type="match status" value="1"/>
</dbReference>
<keyword evidence="6 10" id="KW-0560">Oxidoreductase</keyword>
<dbReference type="GO" id="GO:0016491">
    <property type="term" value="F:oxidoreductase activity"/>
    <property type="evidence" value="ECO:0007669"/>
    <property type="project" value="UniProtKB-KW"/>
</dbReference>
<evidence type="ECO:0000256" key="4">
    <source>
        <dbReference type="ARBA" id="ARBA00022643"/>
    </source>
</evidence>
<evidence type="ECO:0000256" key="2">
    <source>
        <dbReference type="ARBA" id="ARBA00007118"/>
    </source>
</evidence>
<keyword evidence="3" id="KW-0285">Flavoprotein</keyword>
<dbReference type="InterPro" id="IPR017900">
    <property type="entry name" value="4Fe4S_Fe_S_CS"/>
</dbReference>
<dbReference type="InterPro" id="IPR017896">
    <property type="entry name" value="4Fe4S_Fe-S-bd"/>
</dbReference>
<keyword evidence="11" id="KW-1185">Reference proteome</keyword>
<evidence type="ECO:0000256" key="7">
    <source>
        <dbReference type="ARBA" id="ARBA00023004"/>
    </source>
</evidence>
<dbReference type="GO" id="GO:0051536">
    <property type="term" value="F:iron-sulfur cluster binding"/>
    <property type="evidence" value="ECO:0007669"/>
    <property type="project" value="UniProtKB-KW"/>
</dbReference>
<comment type="cofactor">
    <cofactor evidence="1">
        <name>FMN</name>
        <dbReference type="ChEBI" id="CHEBI:58210"/>
    </cofactor>
</comment>
<dbReference type="Gene3D" id="3.30.70.20">
    <property type="match status" value="1"/>
</dbReference>
<name>C0QC30_DESAH</name>
<sequence length="338" mass="37757">MKQSLLDKVKKAHFPETQAYTLEFNAETCSHCGMCAQTCPTSCLQWDEEKKIPYGTGLVDLELACIGCNNCEAICPSSSIRVRGEYRVLEGRYKTPADMTGKMTPYAPLNGTTPGDEFAVPTGLTDTEQVIYNRRSIRMFKNKPVPKELLKRIIEAARFAPSAGNGQPWKFVVVTDRDLLDKIDEKCGSILNMIHWLYSGKQLWRKFCVSLLSFFQVNKWDQRPIAAMEKVKYTGKGKITFNAPAVIHLLKDKRGISHPDVDVAIAAQNLVLAAHSLGLGTCYVGFIASTIKYAPAVRKMLGIDYPYELVISICVGYPKVKAQDKPVPRRPVSVEWIS</sequence>
<keyword evidence="5" id="KW-0479">Metal-binding</keyword>
<dbReference type="AlphaFoldDB" id="C0QC30"/>
<keyword evidence="8" id="KW-0411">Iron-sulfur</keyword>
<accession>C0QC30</accession>
<evidence type="ECO:0000313" key="10">
    <source>
        <dbReference type="EMBL" id="ACN17047.1"/>
    </source>
</evidence>
<evidence type="ECO:0000256" key="1">
    <source>
        <dbReference type="ARBA" id="ARBA00001917"/>
    </source>
</evidence>
<dbReference type="InterPro" id="IPR000415">
    <property type="entry name" value="Nitroreductase-like"/>
</dbReference>
<dbReference type="EC" id="1.-.-.-" evidence="10"/>
<protein>
    <submittedName>
        <fullName evidence="10">Two-component fusion protein (N:nitroreductase family protein-C:ferredoxin domain)</fullName>
        <ecNumber evidence="10">1.-.-.-</ecNumber>
    </submittedName>
</protein>
<dbReference type="InterPro" id="IPR029479">
    <property type="entry name" value="Nitroreductase"/>
</dbReference>
<dbReference type="KEGG" id="dat:HRM2_39890"/>
<evidence type="ECO:0000256" key="5">
    <source>
        <dbReference type="ARBA" id="ARBA00022723"/>
    </source>
</evidence>
<dbReference type="eggNOG" id="COG0778">
    <property type="taxonomic scope" value="Bacteria"/>
</dbReference>
<comment type="similarity">
    <text evidence="2">Belongs to the nitroreductase family.</text>
</comment>
<dbReference type="eggNOG" id="COG1149">
    <property type="taxonomic scope" value="Bacteria"/>
</dbReference>
<proteinExistence type="inferred from homology"/>
<dbReference type="PANTHER" id="PTHR43673:SF2">
    <property type="entry name" value="NITROREDUCTASE"/>
    <property type="match status" value="1"/>
</dbReference>
<keyword evidence="7" id="KW-0408">Iron</keyword>
<dbReference type="Pfam" id="PF00881">
    <property type="entry name" value="Nitroreductase"/>
    <property type="match status" value="1"/>
</dbReference>